<dbReference type="GO" id="GO:0006203">
    <property type="term" value="P:dGTP catabolic process"/>
    <property type="evidence" value="ECO:0007669"/>
    <property type="project" value="TreeGrafter"/>
</dbReference>
<organism evidence="3 4">
    <name type="scientific">Dictyobacter alpinus</name>
    <dbReference type="NCBI Taxonomy" id="2014873"/>
    <lineage>
        <taxon>Bacteria</taxon>
        <taxon>Bacillati</taxon>
        <taxon>Chloroflexota</taxon>
        <taxon>Ktedonobacteria</taxon>
        <taxon>Ktedonobacterales</taxon>
        <taxon>Dictyobacteraceae</taxon>
        <taxon>Dictyobacter</taxon>
    </lineage>
</organism>
<name>A0A402B7N9_9CHLR</name>
<dbReference type="Pfam" id="PF19276">
    <property type="entry name" value="HD_assoc_2"/>
    <property type="match status" value="1"/>
</dbReference>
<dbReference type="AlphaFoldDB" id="A0A402B7N9"/>
<feature type="domain" description="HD" evidence="2">
    <location>
        <begin position="112"/>
        <end position="241"/>
    </location>
</feature>
<dbReference type="EMBL" id="BIFT01000001">
    <property type="protein sequence ID" value="GCE27320.1"/>
    <property type="molecule type" value="Genomic_DNA"/>
</dbReference>
<dbReference type="PANTHER" id="PTHR11373:SF4">
    <property type="entry name" value="DEOXYNUCLEOSIDE TRIPHOSPHATE TRIPHOSPHOHYDROLASE SAMHD1"/>
    <property type="match status" value="1"/>
</dbReference>
<proteinExistence type="predicted"/>
<dbReference type="SMART" id="SM00471">
    <property type="entry name" value="HDc"/>
    <property type="match status" value="1"/>
</dbReference>
<dbReference type="Proteomes" id="UP000287171">
    <property type="component" value="Unassembled WGS sequence"/>
</dbReference>
<dbReference type="InterPro" id="IPR045509">
    <property type="entry name" value="HD_assoc_2"/>
</dbReference>
<dbReference type="CDD" id="cd00077">
    <property type="entry name" value="HDc"/>
    <property type="match status" value="1"/>
</dbReference>
<comment type="caution">
    <text evidence="3">The sequence shown here is derived from an EMBL/GenBank/DDBJ whole genome shotgun (WGS) entry which is preliminary data.</text>
</comment>
<dbReference type="InterPro" id="IPR003607">
    <property type="entry name" value="HD/PDEase_dom"/>
</dbReference>
<dbReference type="Pfam" id="PF01966">
    <property type="entry name" value="HD"/>
    <property type="match status" value="1"/>
</dbReference>
<feature type="region of interest" description="Disordered" evidence="1">
    <location>
        <begin position="1"/>
        <end position="34"/>
    </location>
</feature>
<gene>
    <name evidence="3" type="ORF">KDA_28040</name>
</gene>
<keyword evidence="4" id="KW-1185">Reference proteome</keyword>
<dbReference type="Gene3D" id="1.10.3210.10">
    <property type="entry name" value="Hypothetical protein af1432"/>
    <property type="match status" value="1"/>
</dbReference>
<accession>A0A402B7N9</accession>
<evidence type="ECO:0000313" key="4">
    <source>
        <dbReference type="Proteomes" id="UP000287171"/>
    </source>
</evidence>
<evidence type="ECO:0000259" key="2">
    <source>
        <dbReference type="PROSITE" id="PS51831"/>
    </source>
</evidence>
<evidence type="ECO:0000256" key="1">
    <source>
        <dbReference type="SAM" id="MobiDB-lite"/>
    </source>
</evidence>
<evidence type="ECO:0000313" key="3">
    <source>
        <dbReference type="EMBL" id="GCE27320.1"/>
    </source>
</evidence>
<reference evidence="4" key="1">
    <citation type="submission" date="2018-12" db="EMBL/GenBank/DDBJ databases">
        <title>Tengunoibacter tsumagoiensis gen. nov., sp. nov., Dictyobacter kobayashii sp. nov., D. alpinus sp. nov., and D. joshuensis sp. nov. and description of Dictyobacteraceae fam. nov. within the order Ktedonobacterales isolated from Tengu-no-mugimeshi.</title>
        <authorList>
            <person name="Wang C.M."/>
            <person name="Zheng Y."/>
            <person name="Sakai Y."/>
            <person name="Toyoda A."/>
            <person name="Minakuchi Y."/>
            <person name="Abe K."/>
            <person name="Yokota A."/>
            <person name="Yabe S."/>
        </authorList>
    </citation>
    <scope>NUCLEOTIDE SEQUENCE [LARGE SCALE GENOMIC DNA]</scope>
    <source>
        <strain evidence="4">Uno16</strain>
    </source>
</reference>
<dbReference type="GO" id="GO:0008832">
    <property type="term" value="F:dGTPase activity"/>
    <property type="evidence" value="ECO:0007669"/>
    <property type="project" value="TreeGrafter"/>
</dbReference>
<protein>
    <recommendedName>
        <fullName evidence="2">HD domain-containing protein</fullName>
    </recommendedName>
</protein>
<dbReference type="InterPro" id="IPR006674">
    <property type="entry name" value="HD_domain"/>
</dbReference>
<sequence length="497" mass="56100">MSMREEPFEGTLNQEQSGQPALDATPLTENPAVNHNTDVVQSIERSYWTDAAGYPLLPDERPVGTVRDSLYDLIPLGSRELKLINTAPFLRLQQVKQLGFVYRVWPGATHTRYEHSLGCYHLAVRALRSLLLRGPDGGLDGIAISSIQTLVVSALLHDIGHYPFSHTIEDLGYPIIHHEKVGRSIIEKSEIATILERDYQLSPGRVADFIDPPKSSPLPPDDELLGHLLSGALDIDKLDYLPRDARACNVPYGGVDVSRLLSSLRIHRDLHDERCLVVTHKGISPLHSLLHARQEMFDNIYWHHTSRAFQVMLVRAVFDALDVQALTAEQLMGLTDAGLLTLLAGDKMPASSRALAADLELRRPYKVALEVSPAAGSLFRRLEALFWDAHRRRYIEQKVAQELAEILQMPVTDYEVLLEIPRPEKWEMDVWISFEHPPIGMKPLMKWVEATGLQSDDLARYEQHQRRIRIVIPEALRSAINQHPTDDLLLSIVDHLI</sequence>
<dbReference type="SUPFAM" id="SSF109604">
    <property type="entry name" value="HD-domain/PDEase-like"/>
    <property type="match status" value="1"/>
</dbReference>
<dbReference type="InterPro" id="IPR050135">
    <property type="entry name" value="dGTPase-like"/>
</dbReference>
<dbReference type="PANTHER" id="PTHR11373">
    <property type="entry name" value="DEOXYNUCLEOSIDE TRIPHOSPHATE TRIPHOSPHOHYDROLASE"/>
    <property type="match status" value="1"/>
</dbReference>
<dbReference type="PROSITE" id="PS51831">
    <property type="entry name" value="HD"/>
    <property type="match status" value="1"/>
</dbReference>